<dbReference type="InterPro" id="IPR025997">
    <property type="entry name" value="SBP_2_dom"/>
</dbReference>
<feature type="domain" description="Periplasmic binding protein" evidence="5">
    <location>
        <begin position="34"/>
        <end position="279"/>
    </location>
</feature>
<dbReference type="GO" id="GO:0030246">
    <property type="term" value="F:carbohydrate binding"/>
    <property type="evidence" value="ECO:0007669"/>
    <property type="project" value="UniProtKB-ARBA"/>
</dbReference>
<comment type="similarity">
    <text evidence="2">Belongs to the bacterial solute-binding protein 2 family.</text>
</comment>
<dbReference type="InterPro" id="IPR028082">
    <property type="entry name" value="Peripla_BP_I"/>
</dbReference>
<dbReference type="EMBL" id="CP043043">
    <property type="protein sequence ID" value="QEH95265.1"/>
    <property type="molecule type" value="Genomic_DNA"/>
</dbReference>
<reference evidence="6 7" key="1">
    <citation type="submission" date="2019-08" db="EMBL/GenBank/DDBJ databases">
        <title>Gluconobacter frateurii HD924 genome.</title>
        <authorList>
            <person name="Liu Y."/>
            <person name="Zhang P."/>
        </authorList>
    </citation>
    <scope>NUCLEOTIDE SEQUENCE [LARGE SCALE GENOMIC DNA]</scope>
    <source>
        <strain evidence="6 7">HD924</strain>
    </source>
</reference>
<dbReference type="Proteomes" id="UP000323560">
    <property type="component" value="Chromosome"/>
</dbReference>
<dbReference type="Gene3D" id="3.40.50.2300">
    <property type="match status" value="2"/>
</dbReference>
<accession>A0AAP9EQV3</accession>
<evidence type="ECO:0000313" key="7">
    <source>
        <dbReference type="Proteomes" id="UP000323560"/>
    </source>
</evidence>
<dbReference type="PANTHER" id="PTHR46847:SF1">
    <property type="entry name" value="D-ALLOSE-BINDING PERIPLASMIC PROTEIN-RELATED"/>
    <property type="match status" value="1"/>
</dbReference>
<dbReference type="SUPFAM" id="SSF53822">
    <property type="entry name" value="Periplasmic binding protein-like I"/>
    <property type="match status" value="1"/>
</dbReference>
<evidence type="ECO:0000259" key="5">
    <source>
        <dbReference type="Pfam" id="PF13407"/>
    </source>
</evidence>
<feature type="signal peptide" evidence="4">
    <location>
        <begin position="1"/>
        <end position="29"/>
    </location>
</feature>
<dbReference type="Pfam" id="PF13407">
    <property type="entry name" value="Peripla_BP_4"/>
    <property type="match status" value="1"/>
</dbReference>
<protein>
    <submittedName>
        <fullName evidence="6">Substrate-binding domain-containing protein</fullName>
    </submittedName>
</protein>
<proteinExistence type="inferred from homology"/>
<evidence type="ECO:0000256" key="4">
    <source>
        <dbReference type="SAM" id="SignalP"/>
    </source>
</evidence>
<organism evidence="6 7">
    <name type="scientific">Gluconobacter thailandicus</name>
    <dbReference type="NCBI Taxonomy" id="257438"/>
    <lineage>
        <taxon>Bacteria</taxon>
        <taxon>Pseudomonadati</taxon>
        <taxon>Pseudomonadota</taxon>
        <taxon>Alphaproteobacteria</taxon>
        <taxon>Acetobacterales</taxon>
        <taxon>Acetobacteraceae</taxon>
        <taxon>Gluconobacter</taxon>
    </lineage>
</organism>
<evidence type="ECO:0000313" key="6">
    <source>
        <dbReference type="EMBL" id="QEH95265.1"/>
    </source>
</evidence>
<dbReference type="RefSeq" id="WP_148619458.1">
    <property type="nucleotide sequence ID" value="NZ_CP043043.1"/>
</dbReference>
<evidence type="ECO:0000256" key="1">
    <source>
        <dbReference type="ARBA" id="ARBA00004196"/>
    </source>
</evidence>
<keyword evidence="3 4" id="KW-0732">Signal</keyword>
<dbReference type="KEGG" id="gti:FXF46_02540"/>
<evidence type="ECO:0000256" key="2">
    <source>
        <dbReference type="ARBA" id="ARBA00007639"/>
    </source>
</evidence>
<feature type="chain" id="PRO_5042941421" evidence="4">
    <location>
        <begin position="30"/>
        <end position="307"/>
    </location>
</feature>
<dbReference type="GO" id="GO:0030313">
    <property type="term" value="C:cell envelope"/>
    <property type="evidence" value="ECO:0007669"/>
    <property type="project" value="UniProtKB-SubCell"/>
</dbReference>
<name>A0AAP9EQV3_GLUTH</name>
<dbReference type="PANTHER" id="PTHR46847">
    <property type="entry name" value="D-ALLOSE-BINDING PERIPLASMIC PROTEIN-RELATED"/>
    <property type="match status" value="1"/>
</dbReference>
<dbReference type="AlphaFoldDB" id="A0AAP9EQV3"/>
<evidence type="ECO:0000256" key="3">
    <source>
        <dbReference type="ARBA" id="ARBA00022729"/>
    </source>
</evidence>
<sequence length="307" mass="32455">MKITRMFVVASLLNTVALGAMMAGTQASAAGLKIGISFQEMNNPYEITMKDTLQHAADSIGATLIVADARHDIAKQVSDVEDLLEQGAQIILLNPTDSAGVEPVVKTIHNRKIPIVAVDAIANGPVDSYVGSKNYDAGYKACEYLGQTIKSGNVGIVDGIPVTPILERVNGCKAALAKFPGTKIVSVQNGKQERDASLAVAENMLQANPDLKGIFCVNDNASLGVLSAIESSGQDVKLVSVDGSPEATKAISRPNSKFIGTSAQFPKEEIRLALAMALAKYWGATPPKNVPVDVKLIDRHSAPTFSW</sequence>
<gene>
    <name evidence="6" type="ORF">FXF46_02540</name>
</gene>
<comment type="subcellular location">
    <subcellularLocation>
        <location evidence="1">Cell envelope</location>
    </subcellularLocation>
</comment>